<evidence type="ECO:0000313" key="1">
    <source>
        <dbReference type="EMBL" id="CAF5143136.1"/>
    </source>
</evidence>
<comment type="caution">
    <text evidence="1">The sequence shown here is derived from an EMBL/GenBank/DDBJ whole genome shotgun (WGS) entry which is preliminary data.</text>
</comment>
<feature type="non-terminal residue" evidence="1">
    <location>
        <position position="81"/>
    </location>
</feature>
<feature type="non-terminal residue" evidence="1">
    <location>
        <position position="1"/>
    </location>
</feature>
<protein>
    <submittedName>
        <fullName evidence="1">Uncharacterized protein</fullName>
    </submittedName>
</protein>
<evidence type="ECO:0000313" key="2">
    <source>
        <dbReference type="Proteomes" id="UP000663848"/>
    </source>
</evidence>
<name>A0A822GEC3_9BILA</name>
<dbReference type="AlphaFoldDB" id="A0A822GEC3"/>
<sequence length="81" mass="8064">TTPAPFQFGTAALNVVPASTTMQSSPSSGITTHSSSNFFSSSASSNVGPTFGTNSLFNMGSISAGTPSNSFSLLPSTNNAP</sequence>
<accession>A0A822GEC3</accession>
<organism evidence="1 2">
    <name type="scientific">Rotaria socialis</name>
    <dbReference type="NCBI Taxonomy" id="392032"/>
    <lineage>
        <taxon>Eukaryota</taxon>
        <taxon>Metazoa</taxon>
        <taxon>Spiralia</taxon>
        <taxon>Gnathifera</taxon>
        <taxon>Rotifera</taxon>
        <taxon>Eurotatoria</taxon>
        <taxon>Bdelloidea</taxon>
        <taxon>Philodinida</taxon>
        <taxon>Philodinidae</taxon>
        <taxon>Rotaria</taxon>
    </lineage>
</organism>
<dbReference type="EMBL" id="CAJOBR010092697">
    <property type="protein sequence ID" value="CAF5143136.1"/>
    <property type="molecule type" value="Genomic_DNA"/>
</dbReference>
<reference evidence="1" key="1">
    <citation type="submission" date="2021-02" db="EMBL/GenBank/DDBJ databases">
        <authorList>
            <person name="Nowell W R."/>
        </authorList>
    </citation>
    <scope>NUCLEOTIDE SEQUENCE</scope>
</reference>
<dbReference type="Proteomes" id="UP000663848">
    <property type="component" value="Unassembled WGS sequence"/>
</dbReference>
<gene>
    <name evidence="1" type="ORF">QYT958_LOCUS47898</name>
</gene>
<proteinExistence type="predicted"/>